<sequence length="391" mass="45236">MSLALLLFSGRNVTQRIKKALDELAREISRELRRKQHQKFGNRNPVPVPVAVPVRNRSWTLCREFRRHFSTCPYNFNGRAHIRPFKFRFLNIHLKFFKSYQTKPFRQINRWGGFRDHFTHNHLQNQLRARFLNQQPARNLGMGVRLLYELREDGCKHPDDHTKPFHPTKVIVRNASRAAVDPRMAKIVPSLIRLNLSLSPQHHETALRLATESKDETYVSQGCYVDFPINAYLTIPSATFLTDEVLLEVMENLQNFERQLAELKLDLTRLFDLGELPIKYLVNKNVIRVHFPNCDRLQLESLLRDKNIQGGIIYEDSSLRYAVDDSPTVTDSDILSTFGSSSMSLASSDVFSEELAEPLSFENVVRPSAMETGQGVRISDNESDEYYWVSA</sequence>
<proteinExistence type="predicted"/>
<keyword evidence="2" id="KW-1185">Reference proteome</keyword>
<reference evidence="1" key="1">
    <citation type="submission" date="2023-04" db="EMBL/GenBank/DDBJ databases">
        <title>Draft Genome sequencing of Naganishia species isolated from polar environments using Oxford Nanopore Technology.</title>
        <authorList>
            <person name="Leo P."/>
            <person name="Venkateswaran K."/>
        </authorList>
    </citation>
    <scope>NUCLEOTIDE SEQUENCE</scope>
    <source>
        <strain evidence="1">MNA-CCFEE 5261</strain>
    </source>
</reference>
<dbReference type="Proteomes" id="UP001241377">
    <property type="component" value="Unassembled WGS sequence"/>
</dbReference>
<name>A0ACC2WF19_9TREE</name>
<gene>
    <name evidence="1" type="ORF">QFC19_002103</name>
</gene>
<organism evidence="1 2">
    <name type="scientific">Naganishia cerealis</name>
    <dbReference type="NCBI Taxonomy" id="610337"/>
    <lineage>
        <taxon>Eukaryota</taxon>
        <taxon>Fungi</taxon>
        <taxon>Dikarya</taxon>
        <taxon>Basidiomycota</taxon>
        <taxon>Agaricomycotina</taxon>
        <taxon>Tremellomycetes</taxon>
        <taxon>Filobasidiales</taxon>
        <taxon>Filobasidiaceae</taxon>
        <taxon>Naganishia</taxon>
    </lineage>
</organism>
<dbReference type="EMBL" id="JASBWR010000017">
    <property type="protein sequence ID" value="KAJ9109662.1"/>
    <property type="molecule type" value="Genomic_DNA"/>
</dbReference>
<protein>
    <submittedName>
        <fullName evidence="1">Uncharacterized protein</fullName>
    </submittedName>
</protein>
<evidence type="ECO:0000313" key="2">
    <source>
        <dbReference type="Proteomes" id="UP001241377"/>
    </source>
</evidence>
<evidence type="ECO:0000313" key="1">
    <source>
        <dbReference type="EMBL" id="KAJ9109662.1"/>
    </source>
</evidence>
<comment type="caution">
    <text evidence="1">The sequence shown here is derived from an EMBL/GenBank/DDBJ whole genome shotgun (WGS) entry which is preliminary data.</text>
</comment>
<accession>A0ACC2WF19</accession>